<comment type="catalytic activity">
    <reaction evidence="1">
        <text>(2R)-3-phosphoglycerate + ATP = (2R)-3-phospho-glyceroyl phosphate + ADP</text>
        <dbReference type="Rhea" id="RHEA:14801"/>
        <dbReference type="ChEBI" id="CHEBI:30616"/>
        <dbReference type="ChEBI" id="CHEBI:57604"/>
        <dbReference type="ChEBI" id="CHEBI:58272"/>
        <dbReference type="ChEBI" id="CHEBI:456216"/>
        <dbReference type="EC" id="2.7.2.3"/>
    </reaction>
</comment>
<comment type="cofactor">
    <cofactor evidence="2">
        <name>Mg(2+)</name>
        <dbReference type="ChEBI" id="CHEBI:18420"/>
    </cofactor>
</comment>
<organism evidence="11 12">
    <name type="scientific">Thraustotheca clavata</name>
    <dbReference type="NCBI Taxonomy" id="74557"/>
    <lineage>
        <taxon>Eukaryota</taxon>
        <taxon>Sar</taxon>
        <taxon>Stramenopiles</taxon>
        <taxon>Oomycota</taxon>
        <taxon>Saprolegniomycetes</taxon>
        <taxon>Saprolegniales</taxon>
        <taxon>Achlyaceae</taxon>
        <taxon>Thraustotheca</taxon>
    </lineage>
</organism>
<dbReference type="OrthoDB" id="10263316at2759"/>
<evidence type="ECO:0000256" key="7">
    <source>
        <dbReference type="ARBA" id="ARBA00022777"/>
    </source>
</evidence>
<evidence type="ECO:0000313" key="11">
    <source>
        <dbReference type="EMBL" id="OQR96525.1"/>
    </source>
</evidence>
<name>A0A1V9ZET8_9STRA</name>
<evidence type="ECO:0000256" key="8">
    <source>
        <dbReference type="ARBA" id="ARBA00022840"/>
    </source>
</evidence>
<feature type="region of interest" description="Disordered" evidence="10">
    <location>
        <begin position="375"/>
        <end position="398"/>
    </location>
</feature>
<feature type="compositionally biased region" description="Basic and acidic residues" evidence="10">
    <location>
        <begin position="386"/>
        <end position="395"/>
    </location>
</feature>
<evidence type="ECO:0000256" key="10">
    <source>
        <dbReference type="SAM" id="MobiDB-lite"/>
    </source>
</evidence>
<evidence type="ECO:0000256" key="1">
    <source>
        <dbReference type="ARBA" id="ARBA00000642"/>
    </source>
</evidence>
<evidence type="ECO:0000313" key="12">
    <source>
        <dbReference type="Proteomes" id="UP000243217"/>
    </source>
</evidence>
<feature type="compositionally biased region" description="Basic and acidic residues" evidence="10">
    <location>
        <begin position="19"/>
        <end position="29"/>
    </location>
</feature>
<dbReference type="GO" id="GO:0004618">
    <property type="term" value="F:phosphoglycerate kinase activity"/>
    <property type="evidence" value="ECO:0007669"/>
    <property type="project" value="UniProtKB-EC"/>
</dbReference>
<keyword evidence="12" id="KW-1185">Reference proteome</keyword>
<keyword evidence="6" id="KW-0547">Nucleotide-binding</keyword>
<proteinExistence type="inferred from homology"/>
<keyword evidence="9" id="KW-0460">Magnesium</keyword>
<dbReference type="EMBL" id="JNBS01001965">
    <property type="protein sequence ID" value="OQR96525.1"/>
    <property type="molecule type" value="Genomic_DNA"/>
</dbReference>
<dbReference type="Pfam" id="PF00162">
    <property type="entry name" value="PGK"/>
    <property type="match status" value="1"/>
</dbReference>
<dbReference type="AlphaFoldDB" id="A0A1V9ZET8"/>
<keyword evidence="7" id="KW-0418">Kinase</keyword>
<evidence type="ECO:0000256" key="3">
    <source>
        <dbReference type="ARBA" id="ARBA00008982"/>
    </source>
</evidence>
<comment type="similarity">
    <text evidence="3">Belongs to the phosphoglycerate kinase family.</text>
</comment>
<evidence type="ECO:0000256" key="4">
    <source>
        <dbReference type="ARBA" id="ARBA00013061"/>
    </source>
</evidence>
<evidence type="ECO:0000256" key="9">
    <source>
        <dbReference type="ARBA" id="ARBA00022842"/>
    </source>
</evidence>
<sequence>MGITKRADTISEAAAIAKAAEEAAERAANNDEEDEDEDDDEENKSKVVFRPIFQMACNELMLLSQLRPHDSNFLLEQLSHNISFLCSEIPLVSTILMHEHSNADFYNELYRQAQEFMAQAFDKSFTALYEYETNKSISDLKRDMLWLSSVKTIKHCPPPVQEDSSVLLYVDLDVAHCFTVRALDGIEANTGDATPIQTEWNWIDGIDTFTPKKIVKATELIQELHQVHKQAYTGEKDLTVTVIILSRMSKPRVVKDKSKKKKKQPVLPLPEDAMPSMVYVSQKLQETLGLPVEFIPCLDTLHERLDKSHAIPTPSPIPTPNPIHGDQPALSTEVVVKTPSFDFRILVMEHWEQLLHPKPRVEPVVVEEVKVVKDDPKAKPAKKKGKEKEEEEKKSTTPAVVVEKKELPHYDTLEAKLDAVWHNSYCDMISDRFNMFIDVVVLDTFGAEDWQSIVAITPKKTRIVGPLLATELNRLKPILQPQDLWSYRIRPNNSRLAALVGGKSLTSKVWMFDNLLEISDDIYLTGSVACTFLRYLTLPKAQRKLFDQDGECGLTFRVMERLQSKAQRLQVKIYLPMDYIVGDGPIVPEDDEKPTDEGENLSPQAAEEEDEDDEEDGDDEDEEEEEPVAKKKKKKVVKVVGMYKYVMLAYQNEFVETIIVTEPEELYEICISTPYEGSTFTVQHKKISSESAWIAIDEIKPGALYGDFEVVNQTGNPIPLPHHWINRVYDIGVNALNHLTKRISVQGDPVIIAGVPGIIECRDFQTSSKGIIAALQGKDDVVIVGGATTKWIQHLEEGSPNKVVQSRLNSSVLKYLVAGKEHPALSSIMH</sequence>
<feature type="compositionally biased region" description="Acidic residues" evidence="10">
    <location>
        <begin position="588"/>
        <end position="599"/>
    </location>
</feature>
<keyword evidence="8" id="KW-0067">ATP-binding</keyword>
<accession>A0A1V9ZET8</accession>
<dbReference type="GO" id="GO:0006094">
    <property type="term" value="P:gluconeogenesis"/>
    <property type="evidence" value="ECO:0007669"/>
    <property type="project" value="TreeGrafter"/>
</dbReference>
<dbReference type="GO" id="GO:0043531">
    <property type="term" value="F:ADP binding"/>
    <property type="evidence" value="ECO:0007669"/>
    <property type="project" value="TreeGrafter"/>
</dbReference>
<feature type="compositionally biased region" description="Acidic residues" evidence="10">
    <location>
        <begin position="30"/>
        <end position="42"/>
    </location>
</feature>
<dbReference type="PANTHER" id="PTHR11406">
    <property type="entry name" value="PHOSPHOGLYCERATE KINASE"/>
    <property type="match status" value="1"/>
</dbReference>
<dbReference type="EC" id="2.7.2.3" evidence="4"/>
<dbReference type="STRING" id="74557.A0A1V9ZET8"/>
<dbReference type="Gene3D" id="3.40.50.1260">
    <property type="entry name" value="Phosphoglycerate kinase, N-terminal domain"/>
    <property type="match status" value="2"/>
</dbReference>
<dbReference type="GO" id="GO:0005829">
    <property type="term" value="C:cytosol"/>
    <property type="evidence" value="ECO:0007669"/>
    <property type="project" value="TreeGrafter"/>
</dbReference>
<feature type="compositionally biased region" description="Acidic residues" evidence="10">
    <location>
        <begin position="606"/>
        <end position="626"/>
    </location>
</feature>
<dbReference type="PANTHER" id="PTHR11406:SF23">
    <property type="entry name" value="PHOSPHOGLYCERATE KINASE 1, CHLOROPLASTIC-RELATED"/>
    <property type="match status" value="1"/>
</dbReference>
<dbReference type="Proteomes" id="UP000243217">
    <property type="component" value="Unassembled WGS sequence"/>
</dbReference>
<evidence type="ECO:0000256" key="5">
    <source>
        <dbReference type="ARBA" id="ARBA00022679"/>
    </source>
</evidence>
<dbReference type="InterPro" id="IPR015824">
    <property type="entry name" value="Phosphoglycerate_kinase_N"/>
</dbReference>
<feature type="region of interest" description="Disordered" evidence="10">
    <location>
        <begin position="17"/>
        <end position="44"/>
    </location>
</feature>
<reference evidence="11 12" key="1">
    <citation type="journal article" date="2014" name="Genome Biol. Evol.">
        <title>The secreted proteins of Achlya hypogyna and Thraustotheca clavata identify the ancestral oomycete secretome and reveal gene acquisitions by horizontal gene transfer.</title>
        <authorList>
            <person name="Misner I."/>
            <person name="Blouin N."/>
            <person name="Leonard G."/>
            <person name="Richards T.A."/>
            <person name="Lane C.E."/>
        </authorList>
    </citation>
    <scope>NUCLEOTIDE SEQUENCE [LARGE SCALE GENOMIC DNA]</scope>
    <source>
        <strain evidence="11 12">ATCC 34112</strain>
    </source>
</reference>
<dbReference type="InterPro" id="IPR036043">
    <property type="entry name" value="Phosphoglycerate_kinase_sf"/>
</dbReference>
<keyword evidence="5" id="KW-0808">Transferase</keyword>
<dbReference type="GO" id="GO:0006096">
    <property type="term" value="P:glycolytic process"/>
    <property type="evidence" value="ECO:0007669"/>
    <property type="project" value="InterPro"/>
</dbReference>
<feature type="region of interest" description="Disordered" evidence="10">
    <location>
        <begin position="585"/>
        <end position="630"/>
    </location>
</feature>
<evidence type="ECO:0000256" key="2">
    <source>
        <dbReference type="ARBA" id="ARBA00001946"/>
    </source>
</evidence>
<comment type="caution">
    <text evidence="11">The sequence shown here is derived from an EMBL/GenBank/DDBJ whole genome shotgun (WGS) entry which is preliminary data.</text>
</comment>
<dbReference type="SUPFAM" id="SSF53748">
    <property type="entry name" value="Phosphoglycerate kinase"/>
    <property type="match status" value="1"/>
</dbReference>
<dbReference type="GO" id="GO:0005524">
    <property type="term" value="F:ATP binding"/>
    <property type="evidence" value="ECO:0007669"/>
    <property type="project" value="UniProtKB-KW"/>
</dbReference>
<protein>
    <recommendedName>
        <fullName evidence="4">phosphoglycerate kinase</fullName>
        <ecNumber evidence="4">2.7.2.3</ecNumber>
    </recommendedName>
</protein>
<dbReference type="InterPro" id="IPR001576">
    <property type="entry name" value="Phosphoglycerate_kinase"/>
</dbReference>
<evidence type="ECO:0000256" key="6">
    <source>
        <dbReference type="ARBA" id="ARBA00022741"/>
    </source>
</evidence>
<gene>
    <name evidence="11" type="ORF">THRCLA_07258</name>
</gene>